<organism evidence="2 3">
    <name type="scientific">Fodinicurvata halophila</name>
    <dbReference type="NCBI Taxonomy" id="1419723"/>
    <lineage>
        <taxon>Bacteria</taxon>
        <taxon>Pseudomonadati</taxon>
        <taxon>Pseudomonadota</taxon>
        <taxon>Alphaproteobacteria</taxon>
        <taxon>Rhodospirillales</taxon>
        <taxon>Rhodovibrionaceae</taxon>
        <taxon>Fodinicurvata</taxon>
    </lineage>
</organism>
<dbReference type="InterPro" id="IPR029032">
    <property type="entry name" value="AhpD-like"/>
</dbReference>
<accession>A0ABV8UQ81</accession>
<reference evidence="3" key="1">
    <citation type="journal article" date="2019" name="Int. J. Syst. Evol. Microbiol.">
        <title>The Global Catalogue of Microorganisms (GCM) 10K type strain sequencing project: providing services to taxonomists for standard genome sequencing and annotation.</title>
        <authorList>
            <consortium name="The Broad Institute Genomics Platform"/>
            <consortium name="The Broad Institute Genome Sequencing Center for Infectious Disease"/>
            <person name="Wu L."/>
            <person name="Ma J."/>
        </authorList>
    </citation>
    <scope>NUCLEOTIDE SEQUENCE [LARGE SCALE GENOMIC DNA]</scope>
    <source>
        <strain evidence="3">CECT 8472</strain>
    </source>
</reference>
<evidence type="ECO:0000259" key="1">
    <source>
        <dbReference type="Pfam" id="PF02627"/>
    </source>
</evidence>
<feature type="domain" description="Carboxymuconolactone decarboxylase-like" evidence="1">
    <location>
        <begin position="12"/>
        <end position="93"/>
    </location>
</feature>
<dbReference type="InterPro" id="IPR004675">
    <property type="entry name" value="AhpD_core"/>
</dbReference>
<gene>
    <name evidence="2" type="ORF">ACFOW6_15220</name>
</gene>
<dbReference type="NCBIfam" id="TIGR00778">
    <property type="entry name" value="ahpD_dom"/>
    <property type="match status" value="1"/>
</dbReference>
<dbReference type="Proteomes" id="UP001595799">
    <property type="component" value="Unassembled WGS sequence"/>
</dbReference>
<comment type="caution">
    <text evidence="2">The sequence shown here is derived from an EMBL/GenBank/DDBJ whole genome shotgun (WGS) entry which is preliminary data.</text>
</comment>
<dbReference type="SUPFAM" id="SSF69118">
    <property type="entry name" value="AhpD-like"/>
    <property type="match status" value="1"/>
</dbReference>
<proteinExistence type="predicted"/>
<evidence type="ECO:0000313" key="2">
    <source>
        <dbReference type="EMBL" id="MFC4352901.1"/>
    </source>
</evidence>
<dbReference type="RefSeq" id="WP_382423279.1">
    <property type="nucleotide sequence ID" value="NZ_JBHSCW010000010.1"/>
</dbReference>
<dbReference type="Gene3D" id="1.20.1290.10">
    <property type="entry name" value="AhpD-like"/>
    <property type="match status" value="1"/>
</dbReference>
<evidence type="ECO:0000313" key="3">
    <source>
        <dbReference type="Proteomes" id="UP001595799"/>
    </source>
</evidence>
<protein>
    <submittedName>
        <fullName evidence="2">Carboxymuconolactone decarboxylase family protein</fullName>
    </submittedName>
</protein>
<keyword evidence="3" id="KW-1185">Reference proteome</keyword>
<dbReference type="PANTHER" id="PTHR34846">
    <property type="entry name" value="4-CARBOXYMUCONOLACTONE DECARBOXYLASE FAMILY PROTEIN (AFU_ORTHOLOGUE AFUA_6G11590)"/>
    <property type="match status" value="1"/>
</dbReference>
<dbReference type="Pfam" id="PF02627">
    <property type="entry name" value="CMD"/>
    <property type="match status" value="1"/>
</dbReference>
<sequence>MEPRLNYPAAAPEAFKALRRLQDYVADCGLEHSLIELVKIRASQINGCAFCIHMHTRDARAAGESETRLYLLSAWRDSPLFTPRERAALAWTDALTRVAETQAPDSDYEELGRHFTEAEQVKLSLLIGVINIWNRLAIGFRSLHPVEEPV</sequence>
<dbReference type="InterPro" id="IPR003779">
    <property type="entry name" value="CMD-like"/>
</dbReference>
<name>A0ABV8UQ81_9PROT</name>
<dbReference type="PANTHER" id="PTHR34846:SF10">
    <property type="entry name" value="CYTOPLASMIC PROTEIN"/>
    <property type="match status" value="1"/>
</dbReference>
<dbReference type="EMBL" id="JBHSCW010000010">
    <property type="protein sequence ID" value="MFC4352901.1"/>
    <property type="molecule type" value="Genomic_DNA"/>
</dbReference>